<protein>
    <submittedName>
        <fullName evidence="2">Uncharacterized protein</fullName>
    </submittedName>
</protein>
<reference evidence="2 3" key="1">
    <citation type="submission" date="2024-12" db="EMBL/GenBank/DDBJ databases">
        <title>The unique morphological basis and parallel evolutionary history of personate flowers in Penstemon.</title>
        <authorList>
            <person name="Depatie T.H."/>
            <person name="Wessinger C.A."/>
        </authorList>
    </citation>
    <scope>NUCLEOTIDE SEQUENCE [LARGE SCALE GENOMIC DNA]</scope>
    <source>
        <strain evidence="2">WTNN_2</strain>
        <tissue evidence="2">Leaf</tissue>
    </source>
</reference>
<dbReference type="Proteomes" id="UP001634393">
    <property type="component" value="Unassembled WGS sequence"/>
</dbReference>
<feature type="region of interest" description="Disordered" evidence="1">
    <location>
        <begin position="1"/>
        <end position="32"/>
    </location>
</feature>
<comment type="caution">
    <text evidence="2">The sequence shown here is derived from an EMBL/GenBank/DDBJ whole genome shotgun (WGS) entry which is preliminary data.</text>
</comment>
<dbReference type="EMBL" id="JBJXBP010000008">
    <property type="protein sequence ID" value="KAL3812438.1"/>
    <property type="molecule type" value="Genomic_DNA"/>
</dbReference>
<name>A0ABD3RHV6_9LAMI</name>
<proteinExistence type="predicted"/>
<evidence type="ECO:0000313" key="3">
    <source>
        <dbReference type="Proteomes" id="UP001634393"/>
    </source>
</evidence>
<keyword evidence="3" id="KW-1185">Reference proteome</keyword>
<feature type="compositionally biased region" description="Basic and acidic residues" evidence="1">
    <location>
        <begin position="1"/>
        <end position="16"/>
    </location>
</feature>
<evidence type="ECO:0000256" key="1">
    <source>
        <dbReference type="SAM" id="MobiDB-lite"/>
    </source>
</evidence>
<gene>
    <name evidence="2" type="ORF">ACJIZ3_013706</name>
</gene>
<evidence type="ECO:0000313" key="2">
    <source>
        <dbReference type="EMBL" id="KAL3812438.1"/>
    </source>
</evidence>
<dbReference type="AlphaFoldDB" id="A0ABD3RHV6"/>
<sequence>MDINDKGVKDDVESPKVDVVSNGESDDGEDESQSLLLVTKKVKWLDWNGDKLAEILEFQPSCSRAKNVYKP</sequence>
<accession>A0ABD3RHV6</accession>
<organism evidence="2 3">
    <name type="scientific">Penstemon smallii</name>
    <dbReference type="NCBI Taxonomy" id="265156"/>
    <lineage>
        <taxon>Eukaryota</taxon>
        <taxon>Viridiplantae</taxon>
        <taxon>Streptophyta</taxon>
        <taxon>Embryophyta</taxon>
        <taxon>Tracheophyta</taxon>
        <taxon>Spermatophyta</taxon>
        <taxon>Magnoliopsida</taxon>
        <taxon>eudicotyledons</taxon>
        <taxon>Gunneridae</taxon>
        <taxon>Pentapetalae</taxon>
        <taxon>asterids</taxon>
        <taxon>lamiids</taxon>
        <taxon>Lamiales</taxon>
        <taxon>Plantaginaceae</taxon>
        <taxon>Cheloneae</taxon>
        <taxon>Penstemon</taxon>
    </lineage>
</organism>